<gene>
    <name evidence="1" type="ORF">FIV01_07275</name>
</gene>
<evidence type="ECO:0000313" key="2">
    <source>
        <dbReference type="Proteomes" id="UP000326936"/>
    </source>
</evidence>
<name>A0A5P9CJ31_9VIBR</name>
<organism evidence="1 2">
    <name type="scientific">Vibrio aquimaris</name>
    <dbReference type="NCBI Taxonomy" id="2587862"/>
    <lineage>
        <taxon>Bacteria</taxon>
        <taxon>Pseudomonadati</taxon>
        <taxon>Pseudomonadota</taxon>
        <taxon>Gammaproteobacteria</taxon>
        <taxon>Vibrionales</taxon>
        <taxon>Vibrionaceae</taxon>
        <taxon>Vibrio</taxon>
    </lineage>
</organism>
<dbReference type="EMBL" id="CP045350">
    <property type="protein sequence ID" value="QFT26225.1"/>
    <property type="molecule type" value="Genomic_DNA"/>
</dbReference>
<protein>
    <submittedName>
        <fullName evidence="1">Uncharacterized protein</fullName>
    </submittedName>
</protein>
<dbReference type="Proteomes" id="UP000326936">
    <property type="component" value="Chromosome"/>
</dbReference>
<sequence>MNNLIDLAQVIGSGLSNKQCYLSLQRVNQEEGTFWSYRADNSSGIWCSKHEWSAGIEVTSSLTTIPDDLLPTMVAALFSVVGIPFVRDINTQGEDRQLPNDIYPVVQCNGYQFVLVGFSAAWIKRLTIGWESYLAPQVTVSVPLIAGFLTDTKPIFNGQGVWLKDGHNPNKGSAILWWGKPVASVQYHEDKTWFVNDTYPSYSLPDKTSYVKVASLDISLQDLLNLENGNTFEAELVCEVQSKLISDNQCAAKGELFVSPDGVVFHANDYFKAPA</sequence>
<dbReference type="KEGG" id="vaq:FIV01_07275"/>
<dbReference type="RefSeq" id="WP_152430400.1">
    <property type="nucleotide sequence ID" value="NZ_CBCSDK010000004.1"/>
</dbReference>
<evidence type="ECO:0000313" key="1">
    <source>
        <dbReference type="EMBL" id="QFT26225.1"/>
    </source>
</evidence>
<reference evidence="1 2" key="1">
    <citation type="submission" date="2019-10" db="EMBL/GenBank/DDBJ databases">
        <title>Complete genome sequence of Vibrio sp. strain THAF100, isolated from non-filtered water from the water column of tank 6 of a marine aquarium containing stony-coral fragments. Water maintained at 26 degree C.</title>
        <authorList>
            <person name="Ruckert C."/>
            <person name="Franco A."/>
            <person name="Kalinowski J."/>
            <person name="Glaeser S."/>
        </authorList>
    </citation>
    <scope>NUCLEOTIDE SEQUENCE [LARGE SCALE GENOMIC DNA]</scope>
    <source>
        <strain evidence="1 2">THAF100</strain>
    </source>
</reference>
<keyword evidence="2" id="KW-1185">Reference proteome</keyword>
<proteinExistence type="predicted"/>
<accession>A0A5P9CJ31</accession>
<dbReference type="OrthoDB" id="5853917at2"/>
<dbReference type="AlphaFoldDB" id="A0A5P9CJ31"/>